<protein>
    <submittedName>
        <fullName evidence="1">Uncharacterized protein</fullName>
    </submittedName>
</protein>
<dbReference type="SUPFAM" id="SSF56752">
    <property type="entry name" value="D-aminoacid aminotransferase-like PLP-dependent enzymes"/>
    <property type="match status" value="1"/>
</dbReference>
<keyword evidence="2" id="KW-1185">Reference proteome</keyword>
<sequence>MSTAAFPQNYTLAVFDLQSPPTGTSTSIGAEPVVVVTNTHKTANTFLLDNPPGAYTAMRTFDRLGIMDFSGHVARLASSLSQIHFPESDRETGKELEDQVVRDGLAPFRDPITLKRTVTDVVQKVLRAYFGGKDKREGSEAKVTVLCTWNVKRDRAALEARLSKDTNEALLLDEASQNVYEGLSSNFFAFDKQSQSVVTAPLNSVLQGTILKVVLAVCEKQKIPIEFKFPNLKEIDHWEGAFITSTSRLVLPIETIVLPDGSKKTFENSPAIELIRSQVLQECQRRVEALLTAQELK</sequence>
<dbReference type="PANTHER" id="PTHR47703:SF2">
    <property type="entry name" value="D-AMINOACID AMINOTRANSFERASE-LIKE PLP-DEPENDENT ENZYMES SUPERFAMILY PROTEIN"/>
    <property type="match status" value="1"/>
</dbReference>
<dbReference type="OrthoDB" id="59470at2759"/>
<dbReference type="Gene3D" id="3.20.10.10">
    <property type="entry name" value="D-amino Acid Aminotransferase, subunit A, domain 2"/>
    <property type="match status" value="1"/>
</dbReference>
<dbReference type="PANTHER" id="PTHR47703">
    <property type="entry name" value="D-AMINOACID AMINOTRANSFERASE-LIKE PLP-DEPENDENT ENZYMES SUPERFAMILY PROTEIN"/>
    <property type="match status" value="1"/>
</dbReference>
<evidence type="ECO:0000313" key="2">
    <source>
        <dbReference type="Proteomes" id="UP000823405"/>
    </source>
</evidence>
<dbReference type="GO" id="GO:0003824">
    <property type="term" value="F:catalytic activity"/>
    <property type="evidence" value="ECO:0007669"/>
    <property type="project" value="InterPro"/>
</dbReference>
<proteinExistence type="predicted"/>
<dbReference type="Proteomes" id="UP000823405">
    <property type="component" value="Unassembled WGS sequence"/>
</dbReference>
<evidence type="ECO:0000313" key="1">
    <source>
        <dbReference type="EMBL" id="KAG0320266.1"/>
    </source>
</evidence>
<gene>
    <name evidence="1" type="ORF">BGZ97_000344</name>
</gene>
<dbReference type="Pfam" id="PF01063">
    <property type="entry name" value="Aminotran_4"/>
    <property type="match status" value="1"/>
</dbReference>
<dbReference type="InterPro" id="IPR001544">
    <property type="entry name" value="Aminotrans_IV"/>
</dbReference>
<reference evidence="1" key="1">
    <citation type="journal article" date="2020" name="Fungal Divers.">
        <title>Resolving the Mortierellaceae phylogeny through synthesis of multi-gene phylogenetics and phylogenomics.</title>
        <authorList>
            <person name="Vandepol N."/>
            <person name="Liber J."/>
            <person name="Desiro A."/>
            <person name="Na H."/>
            <person name="Kennedy M."/>
            <person name="Barry K."/>
            <person name="Grigoriev I.V."/>
            <person name="Miller A.N."/>
            <person name="O'Donnell K."/>
            <person name="Stajich J.E."/>
            <person name="Bonito G."/>
        </authorList>
    </citation>
    <scope>NUCLEOTIDE SEQUENCE</scope>
    <source>
        <strain evidence="1">NVP60</strain>
    </source>
</reference>
<dbReference type="InterPro" id="IPR036038">
    <property type="entry name" value="Aminotransferase-like"/>
</dbReference>
<dbReference type="EMBL" id="JAAAIN010000106">
    <property type="protein sequence ID" value="KAG0320266.1"/>
    <property type="molecule type" value="Genomic_DNA"/>
</dbReference>
<comment type="caution">
    <text evidence="1">The sequence shown here is derived from an EMBL/GenBank/DDBJ whole genome shotgun (WGS) entry which is preliminary data.</text>
</comment>
<name>A0A9P6UUK2_9FUNG</name>
<accession>A0A9P6UUK2</accession>
<dbReference type="AlphaFoldDB" id="A0A9P6UUK2"/>
<organism evidence="1 2">
    <name type="scientific">Linnemannia gamsii</name>
    <dbReference type="NCBI Taxonomy" id="64522"/>
    <lineage>
        <taxon>Eukaryota</taxon>
        <taxon>Fungi</taxon>
        <taxon>Fungi incertae sedis</taxon>
        <taxon>Mucoromycota</taxon>
        <taxon>Mortierellomycotina</taxon>
        <taxon>Mortierellomycetes</taxon>
        <taxon>Mortierellales</taxon>
        <taxon>Mortierellaceae</taxon>
        <taxon>Linnemannia</taxon>
    </lineage>
</organism>
<dbReference type="InterPro" id="IPR043132">
    <property type="entry name" value="BCAT-like_C"/>
</dbReference>